<evidence type="ECO:0000256" key="7">
    <source>
        <dbReference type="ARBA" id="ARBA00022958"/>
    </source>
</evidence>
<evidence type="ECO:0000256" key="8">
    <source>
        <dbReference type="ARBA" id="ARBA00022989"/>
    </source>
</evidence>
<dbReference type="PhylomeDB" id="B4J0T3"/>
<comment type="similarity">
    <text evidence="2">Belongs to the TMEM38 family.</text>
</comment>
<dbReference type="GO" id="GO:0005267">
    <property type="term" value="F:potassium channel activity"/>
    <property type="evidence" value="ECO:0007669"/>
    <property type="project" value="UniProtKB-KW"/>
</dbReference>
<feature type="chain" id="PRO_5002807861" evidence="13">
    <location>
        <begin position="21"/>
        <end position="383"/>
    </location>
</feature>
<protein>
    <submittedName>
        <fullName evidence="14">GH15879</fullName>
    </submittedName>
</protein>
<keyword evidence="6" id="KW-0631">Potassium channel</keyword>
<keyword evidence="3" id="KW-0813">Transport</keyword>
<feature type="signal peptide" evidence="13">
    <location>
        <begin position="1"/>
        <end position="20"/>
    </location>
</feature>
<comment type="subcellular location">
    <subcellularLocation>
        <location evidence="1">Endomembrane system</location>
        <topology evidence="1">Multi-pass membrane protein</topology>
    </subcellularLocation>
</comment>
<keyword evidence="9" id="KW-0406">Ion transport</keyword>
<evidence type="ECO:0000256" key="10">
    <source>
        <dbReference type="ARBA" id="ARBA00023136"/>
    </source>
</evidence>
<keyword evidence="4" id="KW-0633">Potassium transport</keyword>
<reference evidence="14 15" key="1">
    <citation type="journal article" date="2007" name="Nature">
        <title>Evolution of genes and genomes on the Drosophila phylogeny.</title>
        <authorList>
            <consortium name="Drosophila 12 Genomes Consortium"/>
            <person name="Clark A.G."/>
            <person name="Eisen M.B."/>
            <person name="Smith D.R."/>
            <person name="Bergman C.M."/>
            <person name="Oliver B."/>
            <person name="Markow T.A."/>
            <person name="Kaufman T.C."/>
            <person name="Kellis M."/>
            <person name="Gelbart W."/>
            <person name="Iyer V.N."/>
            <person name="Pollard D.A."/>
            <person name="Sackton T.B."/>
            <person name="Larracuente A.M."/>
            <person name="Singh N.D."/>
            <person name="Abad J.P."/>
            <person name="Abt D.N."/>
            <person name="Adryan B."/>
            <person name="Aguade M."/>
            <person name="Akashi H."/>
            <person name="Anderson W.W."/>
            <person name="Aquadro C.F."/>
            <person name="Ardell D.H."/>
            <person name="Arguello R."/>
            <person name="Artieri C.G."/>
            <person name="Barbash D.A."/>
            <person name="Barker D."/>
            <person name="Barsanti P."/>
            <person name="Batterham P."/>
            <person name="Batzoglou S."/>
            <person name="Begun D."/>
            <person name="Bhutkar A."/>
            <person name="Blanco E."/>
            <person name="Bosak S.A."/>
            <person name="Bradley R.K."/>
            <person name="Brand A.D."/>
            <person name="Brent M.R."/>
            <person name="Brooks A.N."/>
            <person name="Brown R.H."/>
            <person name="Butlin R.K."/>
            <person name="Caggese C."/>
            <person name="Calvi B.R."/>
            <person name="Bernardo de Carvalho A."/>
            <person name="Caspi A."/>
            <person name="Castrezana S."/>
            <person name="Celniker S.E."/>
            <person name="Chang J.L."/>
            <person name="Chapple C."/>
            <person name="Chatterji S."/>
            <person name="Chinwalla A."/>
            <person name="Civetta A."/>
            <person name="Clifton S.W."/>
            <person name="Comeron J.M."/>
            <person name="Costello J.C."/>
            <person name="Coyne J.A."/>
            <person name="Daub J."/>
            <person name="David R.G."/>
            <person name="Delcher A.L."/>
            <person name="Delehaunty K."/>
            <person name="Do C.B."/>
            <person name="Ebling H."/>
            <person name="Edwards K."/>
            <person name="Eickbush T."/>
            <person name="Evans J.D."/>
            <person name="Filipski A."/>
            <person name="Findeiss S."/>
            <person name="Freyhult E."/>
            <person name="Fulton L."/>
            <person name="Fulton R."/>
            <person name="Garcia A.C."/>
            <person name="Gardiner A."/>
            <person name="Garfield D.A."/>
            <person name="Garvin B.E."/>
            <person name="Gibson G."/>
            <person name="Gilbert D."/>
            <person name="Gnerre S."/>
            <person name="Godfrey J."/>
            <person name="Good R."/>
            <person name="Gotea V."/>
            <person name="Gravely B."/>
            <person name="Greenberg A.J."/>
            <person name="Griffiths-Jones S."/>
            <person name="Gross S."/>
            <person name="Guigo R."/>
            <person name="Gustafson E.A."/>
            <person name="Haerty W."/>
            <person name="Hahn M.W."/>
            <person name="Halligan D.L."/>
            <person name="Halpern A.L."/>
            <person name="Halter G.M."/>
            <person name="Han M.V."/>
            <person name="Heger A."/>
            <person name="Hillier L."/>
            <person name="Hinrichs A.S."/>
            <person name="Holmes I."/>
            <person name="Hoskins R.A."/>
            <person name="Hubisz M.J."/>
            <person name="Hultmark D."/>
            <person name="Huntley M.A."/>
            <person name="Jaffe D.B."/>
            <person name="Jagadeeshan S."/>
            <person name="Jeck W.R."/>
            <person name="Johnson J."/>
            <person name="Jones C.D."/>
            <person name="Jordan W.C."/>
            <person name="Karpen G.H."/>
            <person name="Kataoka E."/>
            <person name="Keightley P.D."/>
            <person name="Kheradpour P."/>
            <person name="Kirkness E.F."/>
            <person name="Koerich L.B."/>
            <person name="Kristiansen K."/>
            <person name="Kudrna D."/>
            <person name="Kulathinal R.J."/>
            <person name="Kumar S."/>
            <person name="Kwok R."/>
            <person name="Lander E."/>
            <person name="Langley C.H."/>
            <person name="Lapoint R."/>
            <person name="Lazzaro B.P."/>
            <person name="Lee S.J."/>
            <person name="Levesque L."/>
            <person name="Li R."/>
            <person name="Lin C.F."/>
            <person name="Lin M.F."/>
            <person name="Lindblad-Toh K."/>
            <person name="Llopart A."/>
            <person name="Long M."/>
            <person name="Low L."/>
            <person name="Lozovsky E."/>
            <person name="Lu J."/>
            <person name="Luo M."/>
            <person name="Machado C.A."/>
            <person name="Makalowski W."/>
            <person name="Marzo M."/>
            <person name="Matsuda M."/>
            <person name="Matzkin L."/>
            <person name="McAllister B."/>
            <person name="McBride C.S."/>
            <person name="McKernan B."/>
            <person name="McKernan K."/>
            <person name="Mendez-Lago M."/>
            <person name="Minx P."/>
            <person name="Mollenhauer M.U."/>
            <person name="Montooth K."/>
            <person name="Mount S.M."/>
            <person name="Mu X."/>
            <person name="Myers E."/>
            <person name="Negre B."/>
            <person name="Newfeld S."/>
            <person name="Nielsen R."/>
            <person name="Noor M.A."/>
            <person name="O'Grady P."/>
            <person name="Pachter L."/>
            <person name="Papaceit M."/>
            <person name="Parisi M.J."/>
            <person name="Parisi M."/>
            <person name="Parts L."/>
            <person name="Pedersen J.S."/>
            <person name="Pesole G."/>
            <person name="Phillippy A.M."/>
            <person name="Ponting C.P."/>
            <person name="Pop M."/>
            <person name="Porcelli D."/>
            <person name="Powell J.R."/>
            <person name="Prohaska S."/>
            <person name="Pruitt K."/>
            <person name="Puig M."/>
            <person name="Quesneville H."/>
            <person name="Ram K.R."/>
            <person name="Rand D."/>
            <person name="Rasmussen M.D."/>
            <person name="Reed L.K."/>
            <person name="Reenan R."/>
            <person name="Reily A."/>
            <person name="Remington K.A."/>
            <person name="Rieger T.T."/>
            <person name="Ritchie M.G."/>
            <person name="Robin C."/>
            <person name="Rogers Y.H."/>
            <person name="Rohde C."/>
            <person name="Rozas J."/>
            <person name="Rubenfield M.J."/>
            <person name="Ruiz A."/>
            <person name="Russo S."/>
            <person name="Salzberg S.L."/>
            <person name="Sanchez-Gracia A."/>
            <person name="Saranga D.J."/>
            <person name="Sato H."/>
            <person name="Schaeffer S.W."/>
            <person name="Schatz M.C."/>
            <person name="Schlenke T."/>
            <person name="Schwartz R."/>
            <person name="Segarra C."/>
            <person name="Singh R.S."/>
            <person name="Sirot L."/>
            <person name="Sirota M."/>
            <person name="Sisneros N.B."/>
            <person name="Smith C.D."/>
            <person name="Smith T.F."/>
            <person name="Spieth J."/>
            <person name="Stage D.E."/>
            <person name="Stark A."/>
            <person name="Stephan W."/>
            <person name="Strausberg R.L."/>
            <person name="Strempel S."/>
            <person name="Sturgill D."/>
            <person name="Sutton G."/>
            <person name="Sutton G.G."/>
            <person name="Tao W."/>
            <person name="Teichmann S."/>
            <person name="Tobari Y.N."/>
            <person name="Tomimura Y."/>
            <person name="Tsolas J.M."/>
            <person name="Valente V.L."/>
            <person name="Venter E."/>
            <person name="Venter J.C."/>
            <person name="Vicario S."/>
            <person name="Vieira F.G."/>
            <person name="Vilella A.J."/>
            <person name="Villasante A."/>
            <person name="Walenz B."/>
            <person name="Wang J."/>
            <person name="Wasserman M."/>
            <person name="Watts T."/>
            <person name="Wilson D."/>
            <person name="Wilson R.K."/>
            <person name="Wing R.A."/>
            <person name="Wolfner M.F."/>
            <person name="Wong A."/>
            <person name="Wong G.K."/>
            <person name="Wu C.I."/>
            <person name="Wu G."/>
            <person name="Yamamoto D."/>
            <person name="Yang H.P."/>
            <person name="Yang S.P."/>
            <person name="Yorke J.A."/>
            <person name="Yoshida K."/>
            <person name="Zdobnov E."/>
            <person name="Zhang P."/>
            <person name="Zhang Y."/>
            <person name="Zimin A.V."/>
            <person name="Baldwin J."/>
            <person name="Abdouelleil A."/>
            <person name="Abdulkadir J."/>
            <person name="Abebe A."/>
            <person name="Abera B."/>
            <person name="Abreu J."/>
            <person name="Acer S.C."/>
            <person name="Aftuck L."/>
            <person name="Alexander A."/>
            <person name="An P."/>
            <person name="Anderson E."/>
            <person name="Anderson S."/>
            <person name="Arachi H."/>
            <person name="Azer M."/>
            <person name="Bachantsang P."/>
            <person name="Barry A."/>
            <person name="Bayul T."/>
            <person name="Berlin A."/>
            <person name="Bessette D."/>
            <person name="Bloom T."/>
            <person name="Blye J."/>
            <person name="Boguslavskiy L."/>
            <person name="Bonnet C."/>
            <person name="Boukhgalter B."/>
            <person name="Bourzgui I."/>
            <person name="Brown A."/>
            <person name="Cahill P."/>
            <person name="Channer S."/>
            <person name="Cheshatsang Y."/>
            <person name="Chuda L."/>
            <person name="Citroen M."/>
            <person name="Collymore A."/>
            <person name="Cooke P."/>
            <person name="Costello M."/>
            <person name="D'Aco K."/>
            <person name="Daza R."/>
            <person name="De Haan G."/>
            <person name="DeGray S."/>
            <person name="DeMaso C."/>
            <person name="Dhargay N."/>
            <person name="Dooley K."/>
            <person name="Dooley E."/>
            <person name="Doricent M."/>
            <person name="Dorje P."/>
            <person name="Dorjee K."/>
            <person name="Dupes A."/>
            <person name="Elong R."/>
            <person name="Falk J."/>
            <person name="Farina A."/>
            <person name="Faro S."/>
            <person name="Ferguson D."/>
            <person name="Fisher S."/>
            <person name="Foley C.D."/>
            <person name="Franke A."/>
            <person name="Friedrich D."/>
            <person name="Gadbois L."/>
            <person name="Gearin G."/>
            <person name="Gearin C.R."/>
            <person name="Giannoukos G."/>
            <person name="Goode T."/>
            <person name="Graham J."/>
            <person name="Grandbois E."/>
            <person name="Grewal S."/>
            <person name="Gyaltsen K."/>
            <person name="Hafez N."/>
            <person name="Hagos B."/>
            <person name="Hall J."/>
            <person name="Henson C."/>
            <person name="Hollinger A."/>
            <person name="Honan T."/>
            <person name="Huard M.D."/>
            <person name="Hughes L."/>
            <person name="Hurhula B."/>
            <person name="Husby M.E."/>
            <person name="Kamat A."/>
            <person name="Kanga B."/>
            <person name="Kashin S."/>
            <person name="Khazanovich D."/>
            <person name="Kisner P."/>
            <person name="Lance K."/>
            <person name="Lara M."/>
            <person name="Lee W."/>
            <person name="Lennon N."/>
            <person name="Letendre F."/>
            <person name="LeVine R."/>
            <person name="Lipovsky A."/>
            <person name="Liu X."/>
            <person name="Liu J."/>
            <person name="Liu S."/>
            <person name="Lokyitsang T."/>
            <person name="Lokyitsang Y."/>
            <person name="Lubonja R."/>
            <person name="Lui A."/>
            <person name="MacDonald P."/>
            <person name="Magnisalis V."/>
            <person name="Maru K."/>
            <person name="Matthews C."/>
            <person name="McCusker W."/>
            <person name="McDonough S."/>
            <person name="Mehta T."/>
            <person name="Meldrim J."/>
            <person name="Meneus L."/>
            <person name="Mihai O."/>
            <person name="Mihalev A."/>
            <person name="Mihova T."/>
            <person name="Mittelman R."/>
            <person name="Mlenga V."/>
            <person name="Montmayeur A."/>
            <person name="Mulrain L."/>
            <person name="Navidi A."/>
            <person name="Naylor J."/>
            <person name="Negash T."/>
            <person name="Nguyen T."/>
            <person name="Nguyen N."/>
            <person name="Nicol R."/>
            <person name="Norbu C."/>
            <person name="Norbu N."/>
            <person name="Novod N."/>
            <person name="O'Neill B."/>
            <person name="Osman S."/>
            <person name="Markiewicz E."/>
            <person name="Oyono O.L."/>
            <person name="Patti C."/>
            <person name="Phunkhang P."/>
            <person name="Pierre F."/>
            <person name="Priest M."/>
            <person name="Raghuraman S."/>
            <person name="Rege F."/>
            <person name="Reyes R."/>
            <person name="Rise C."/>
            <person name="Rogov P."/>
            <person name="Ross K."/>
            <person name="Ryan E."/>
            <person name="Settipalli S."/>
            <person name="Shea T."/>
            <person name="Sherpa N."/>
            <person name="Shi L."/>
            <person name="Shih D."/>
            <person name="Sparrow T."/>
            <person name="Spaulding J."/>
            <person name="Stalker J."/>
            <person name="Stange-Thomann N."/>
            <person name="Stavropoulos S."/>
            <person name="Stone C."/>
            <person name="Strader C."/>
            <person name="Tesfaye S."/>
            <person name="Thomson T."/>
            <person name="Thoulutsang Y."/>
            <person name="Thoulutsang D."/>
            <person name="Topham K."/>
            <person name="Topping I."/>
            <person name="Tsamla T."/>
            <person name="Vassiliev H."/>
            <person name="Vo A."/>
            <person name="Wangchuk T."/>
            <person name="Wangdi T."/>
            <person name="Weiand M."/>
            <person name="Wilkinson J."/>
            <person name="Wilson A."/>
            <person name="Yadav S."/>
            <person name="Young G."/>
            <person name="Yu Q."/>
            <person name="Zembek L."/>
            <person name="Zhong D."/>
            <person name="Zimmer A."/>
            <person name="Zwirko Z."/>
            <person name="Jaffe D.B."/>
            <person name="Alvarez P."/>
            <person name="Brockman W."/>
            <person name="Butler J."/>
            <person name="Chin C."/>
            <person name="Gnerre S."/>
            <person name="Grabherr M."/>
            <person name="Kleber M."/>
            <person name="Mauceli E."/>
            <person name="MacCallum I."/>
        </authorList>
    </citation>
    <scope>NUCLEOTIDE SEQUENCE [LARGE SCALE GENOMIC DNA]</scope>
    <source>
        <strain evidence="15">Tucson 15287-2541.00</strain>
    </source>
</reference>
<feature type="transmembrane region" description="Helical" evidence="12">
    <location>
        <begin position="253"/>
        <end position="273"/>
    </location>
</feature>
<dbReference type="Proteomes" id="UP000001070">
    <property type="component" value="Unassembled WGS sequence"/>
</dbReference>
<dbReference type="InParanoid" id="B4J0T3"/>
<feature type="transmembrane region" description="Helical" evidence="12">
    <location>
        <begin position="193"/>
        <end position="212"/>
    </location>
</feature>
<evidence type="ECO:0000256" key="2">
    <source>
        <dbReference type="ARBA" id="ARBA00005766"/>
    </source>
</evidence>
<proteinExistence type="inferred from homology"/>
<dbReference type="AlphaFoldDB" id="B4J0T3"/>
<dbReference type="GO" id="GO:0012505">
    <property type="term" value="C:endomembrane system"/>
    <property type="evidence" value="ECO:0007669"/>
    <property type="project" value="UniProtKB-SubCell"/>
</dbReference>
<dbReference type="OrthoDB" id="195817at2759"/>
<evidence type="ECO:0000256" key="1">
    <source>
        <dbReference type="ARBA" id="ARBA00004127"/>
    </source>
</evidence>
<keyword evidence="5 12" id="KW-0812">Transmembrane</keyword>
<organism evidence="15">
    <name type="scientific">Drosophila grimshawi</name>
    <name type="common">Hawaiian fruit fly</name>
    <name type="synonym">Idiomyia grimshawi</name>
    <dbReference type="NCBI Taxonomy" id="7222"/>
    <lineage>
        <taxon>Eukaryota</taxon>
        <taxon>Metazoa</taxon>
        <taxon>Ecdysozoa</taxon>
        <taxon>Arthropoda</taxon>
        <taxon>Hexapoda</taxon>
        <taxon>Insecta</taxon>
        <taxon>Pterygota</taxon>
        <taxon>Neoptera</taxon>
        <taxon>Endopterygota</taxon>
        <taxon>Diptera</taxon>
        <taxon>Brachycera</taxon>
        <taxon>Muscomorpha</taxon>
        <taxon>Ephydroidea</taxon>
        <taxon>Drosophilidae</taxon>
        <taxon>Drosophila</taxon>
        <taxon>Hawaiian Drosophila</taxon>
    </lineage>
</organism>
<keyword evidence="11" id="KW-0407">Ion channel</keyword>
<keyword evidence="15" id="KW-1185">Reference proteome</keyword>
<dbReference type="EMBL" id="CH916366">
    <property type="protein sequence ID" value="EDV95754.1"/>
    <property type="molecule type" value="Genomic_DNA"/>
</dbReference>
<feature type="transmembrane region" description="Helical" evidence="12">
    <location>
        <begin position="329"/>
        <end position="349"/>
    </location>
</feature>
<evidence type="ECO:0000256" key="11">
    <source>
        <dbReference type="ARBA" id="ARBA00023303"/>
    </source>
</evidence>
<evidence type="ECO:0000256" key="9">
    <source>
        <dbReference type="ARBA" id="ARBA00023065"/>
    </source>
</evidence>
<evidence type="ECO:0000313" key="14">
    <source>
        <dbReference type="EMBL" id="EDV95754.1"/>
    </source>
</evidence>
<dbReference type="Pfam" id="PF05197">
    <property type="entry name" value="TRIC"/>
    <property type="match status" value="1"/>
</dbReference>
<name>B4J0T3_DROGR</name>
<keyword evidence="13" id="KW-0732">Signal</keyword>
<keyword evidence="10 12" id="KW-0472">Membrane</keyword>
<dbReference type="HOGENOM" id="CLU_061044_0_0_1"/>
<dbReference type="GO" id="GO:0042802">
    <property type="term" value="F:identical protein binding"/>
    <property type="evidence" value="ECO:0007669"/>
    <property type="project" value="InterPro"/>
</dbReference>
<evidence type="ECO:0000256" key="6">
    <source>
        <dbReference type="ARBA" id="ARBA00022826"/>
    </source>
</evidence>
<evidence type="ECO:0000256" key="4">
    <source>
        <dbReference type="ARBA" id="ARBA00022538"/>
    </source>
</evidence>
<dbReference type="PANTHER" id="PTHR12454">
    <property type="entry name" value="TRIMERIC INTRACELLULAR CATION CHANNEL"/>
    <property type="match status" value="1"/>
</dbReference>
<dbReference type="PANTHER" id="PTHR12454:SF11">
    <property type="entry name" value="GH25683P"/>
    <property type="match status" value="1"/>
</dbReference>
<accession>B4J0T3</accession>
<evidence type="ECO:0000256" key="13">
    <source>
        <dbReference type="SAM" id="SignalP"/>
    </source>
</evidence>
<evidence type="ECO:0000256" key="5">
    <source>
        <dbReference type="ARBA" id="ARBA00022692"/>
    </source>
</evidence>
<keyword evidence="8 12" id="KW-1133">Transmembrane helix</keyword>
<feature type="transmembrane region" description="Helical" evidence="12">
    <location>
        <begin position="218"/>
        <end position="241"/>
    </location>
</feature>
<dbReference type="eggNOG" id="KOG3944">
    <property type="taxonomic scope" value="Eukaryota"/>
</dbReference>
<dbReference type="InterPro" id="IPR007866">
    <property type="entry name" value="TRIC_channel"/>
</dbReference>
<dbReference type="SMR" id="B4J0T3"/>
<dbReference type="OMA" id="LLSSCMW"/>
<keyword evidence="7" id="KW-0630">Potassium</keyword>
<dbReference type="GO" id="GO:0016020">
    <property type="term" value="C:membrane"/>
    <property type="evidence" value="ECO:0007669"/>
    <property type="project" value="InterPro"/>
</dbReference>
<evidence type="ECO:0000256" key="12">
    <source>
        <dbReference type="SAM" id="Phobius"/>
    </source>
</evidence>
<sequence length="383" mass="43593">MDFQLQLLMMLLLALEPTWAATVLHSQAGQSGASAISHQSFERLSQPQQQILQLPPTLATLSNRDGEMLQQLELLPIEGHTPAHLTYAARPVVHQMLPIIKPVRNLSYASLLPDFRRMIILTLMNSHQLLKHCNNHILFRLMDYAFVALQLRHELAKRSTKQRPFVLWLTNLLVTYAGEILVNMLLGTLPLKPLSNVQDILLCSAAWYLIFYSPFDCAHSLACSVLFRLLAAPVTAISQILHIERGVQLAVKMYGNNAMVPILIVGTVIGSGAEFLKPVAALFINRCQLNNAAYVKLSTNSKVSLGITWLFLLQLNKSRLLLGLGKNQLQLYVLFMLMCFKYMVLFYRIDHLIWRMENRLSYALFGGHYTDFNKFFKRRPKSF</sequence>
<evidence type="ECO:0000256" key="3">
    <source>
        <dbReference type="ARBA" id="ARBA00022448"/>
    </source>
</evidence>
<feature type="transmembrane region" description="Helical" evidence="12">
    <location>
        <begin position="165"/>
        <end position="186"/>
    </location>
</feature>
<evidence type="ECO:0000313" key="15">
    <source>
        <dbReference type="Proteomes" id="UP000001070"/>
    </source>
</evidence>
<gene>
    <name evidence="14" type="primary">Dgri\GH15879</name>
    <name evidence="14" type="ORF">Dgri_GH15879</name>
</gene>